<feature type="transmembrane region" description="Helical" evidence="1">
    <location>
        <begin position="52"/>
        <end position="72"/>
    </location>
</feature>
<evidence type="ECO:0000313" key="3">
    <source>
        <dbReference type="Proteomes" id="UP001596039"/>
    </source>
</evidence>
<sequence>MQPVRRLLDAENAPRTAHVLVLVLGFVTFALVASRSWFFYDDWYFLTSNPDIVWAPHVGHWSTVPALVFLAIRSLFGMDHYLPFAIPAILVHLGAVHLVWRIALRAKVRPWLATAFSVLLTFLGAGAEALAWAVQIGFVGALTGMLAVILLLDHPRLTVWRGVAAGALTLLSLASSGVAIPFILVAVTLAWIRFGVLRTAAIFVVPASAYAVWFVLQGRGAPSSGGARGLNQLLTVPQFAVSMLTDGLGRMFPLVMLGGLLFAALGVWWVFSIGRVEKTALLPFLLFLAAPVFALLTGYARVGNGLGTATSSRYVYVVVIAITPLMALGFDRLVRTRPIAPAVAIVLVVAAWNMGGTALALIERVHRVDSTRVELAETARLVRANPSCLRPDDRPSPQWAPDVTVRDLQYWVKQGWYHPASVPASARTCDQSPAQ</sequence>
<keyword evidence="1" id="KW-1133">Transmembrane helix</keyword>
<proteinExistence type="predicted"/>
<feature type="transmembrane region" description="Helical" evidence="1">
    <location>
        <begin position="164"/>
        <end position="191"/>
    </location>
</feature>
<protein>
    <recommendedName>
        <fullName evidence="4">Glycosyltransferase RgtA/B/C/D-like domain-containing protein</fullName>
    </recommendedName>
</protein>
<feature type="transmembrane region" description="Helical" evidence="1">
    <location>
        <begin position="252"/>
        <end position="274"/>
    </location>
</feature>
<keyword evidence="1" id="KW-0472">Membrane</keyword>
<feature type="transmembrane region" description="Helical" evidence="1">
    <location>
        <begin position="84"/>
        <end position="104"/>
    </location>
</feature>
<gene>
    <name evidence="2" type="ORF">ACFPJ4_04675</name>
</gene>
<dbReference type="EMBL" id="JBHSMG010000001">
    <property type="protein sequence ID" value="MFC5501534.1"/>
    <property type="molecule type" value="Genomic_DNA"/>
</dbReference>
<dbReference type="Proteomes" id="UP001596039">
    <property type="component" value="Unassembled WGS sequence"/>
</dbReference>
<feature type="transmembrane region" description="Helical" evidence="1">
    <location>
        <begin position="280"/>
        <end position="302"/>
    </location>
</feature>
<evidence type="ECO:0000256" key="1">
    <source>
        <dbReference type="SAM" id="Phobius"/>
    </source>
</evidence>
<accession>A0ABW0NRP7</accession>
<dbReference type="RefSeq" id="WP_386739119.1">
    <property type="nucleotide sequence ID" value="NZ_JBHSMG010000001.1"/>
</dbReference>
<feature type="transmembrane region" description="Helical" evidence="1">
    <location>
        <begin position="20"/>
        <end position="40"/>
    </location>
</feature>
<keyword evidence="3" id="KW-1185">Reference proteome</keyword>
<feature type="transmembrane region" description="Helical" evidence="1">
    <location>
        <begin position="111"/>
        <end position="127"/>
    </location>
</feature>
<evidence type="ECO:0008006" key="4">
    <source>
        <dbReference type="Google" id="ProtNLM"/>
    </source>
</evidence>
<comment type="caution">
    <text evidence="2">The sequence shown here is derived from an EMBL/GenBank/DDBJ whole genome shotgun (WGS) entry which is preliminary data.</text>
</comment>
<keyword evidence="1" id="KW-0812">Transmembrane</keyword>
<reference evidence="3" key="1">
    <citation type="journal article" date="2019" name="Int. J. Syst. Evol. Microbiol.">
        <title>The Global Catalogue of Microorganisms (GCM) 10K type strain sequencing project: providing services to taxonomists for standard genome sequencing and annotation.</title>
        <authorList>
            <consortium name="The Broad Institute Genomics Platform"/>
            <consortium name="The Broad Institute Genome Sequencing Center for Infectious Disease"/>
            <person name="Wu L."/>
            <person name="Ma J."/>
        </authorList>
    </citation>
    <scope>NUCLEOTIDE SEQUENCE [LARGE SCALE GENOMIC DNA]</scope>
    <source>
        <strain evidence="3">CGMCC 4.6997</strain>
    </source>
</reference>
<evidence type="ECO:0000313" key="2">
    <source>
        <dbReference type="EMBL" id="MFC5501534.1"/>
    </source>
</evidence>
<feature type="transmembrane region" description="Helical" evidence="1">
    <location>
        <begin position="197"/>
        <end position="216"/>
    </location>
</feature>
<feature type="transmembrane region" description="Helical" evidence="1">
    <location>
        <begin position="133"/>
        <end position="152"/>
    </location>
</feature>
<organism evidence="2 3">
    <name type="scientific">Lysinimonas soli</name>
    <dbReference type="NCBI Taxonomy" id="1074233"/>
    <lineage>
        <taxon>Bacteria</taxon>
        <taxon>Bacillati</taxon>
        <taxon>Actinomycetota</taxon>
        <taxon>Actinomycetes</taxon>
        <taxon>Micrococcales</taxon>
        <taxon>Microbacteriaceae</taxon>
        <taxon>Lysinimonas</taxon>
    </lineage>
</organism>
<feature type="transmembrane region" description="Helical" evidence="1">
    <location>
        <begin position="314"/>
        <end position="333"/>
    </location>
</feature>
<feature type="transmembrane region" description="Helical" evidence="1">
    <location>
        <begin position="339"/>
        <end position="362"/>
    </location>
</feature>
<name>A0ABW0NRP7_9MICO</name>